<organism evidence="2 3">
    <name type="scientific">Candidatus Cryptobacteroides merdipullorum</name>
    <dbReference type="NCBI Taxonomy" id="2840771"/>
    <lineage>
        <taxon>Bacteria</taxon>
        <taxon>Pseudomonadati</taxon>
        <taxon>Bacteroidota</taxon>
        <taxon>Bacteroidia</taxon>
        <taxon>Bacteroidales</taxon>
        <taxon>Candidatus Cryptobacteroides</taxon>
    </lineage>
</organism>
<dbReference type="Proteomes" id="UP000886881">
    <property type="component" value="Unassembled WGS sequence"/>
</dbReference>
<dbReference type="PROSITE" id="PS51257">
    <property type="entry name" value="PROKAR_LIPOPROTEIN"/>
    <property type="match status" value="1"/>
</dbReference>
<keyword evidence="1" id="KW-0472">Membrane</keyword>
<reference evidence="2" key="1">
    <citation type="submission" date="2020-10" db="EMBL/GenBank/DDBJ databases">
        <authorList>
            <person name="Gilroy R."/>
        </authorList>
    </citation>
    <scope>NUCLEOTIDE SEQUENCE</scope>
    <source>
        <strain evidence="2">ChiHecec2B26-709</strain>
    </source>
</reference>
<accession>A0A9D1GM97</accession>
<proteinExistence type="predicted"/>
<protein>
    <submittedName>
        <fullName evidence="2">DUF308 domain-containing protein</fullName>
    </submittedName>
</protein>
<dbReference type="AlphaFoldDB" id="A0A9D1GM97"/>
<evidence type="ECO:0000313" key="3">
    <source>
        <dbReference type="Proteomes" id="UP000886881"/>
    </source>
</evidence>
<dbReference type="EMBL" id="DVLC01000014">
    <property type="protein sequence ID" value="HIT46364.1"/>
    <property type="molecule type" value="Genomic_DNA"/>
</dbReference>
<gene>
    <name evidence="2" type="ORF">IAC35_00735</name>
</gene>
<comment type="caution">
    <text evidence="2">The sequence shown here is derived from an EMBL/GenBank/DDBJ whole genome shotgun (WGS) entry which is preliminary data.</text>
</comment>
<name>A0A9D1GM97_9BACT</name>
<evidence type="ECO:0000256" key="1">
    <source>
        <dbReference type="SAM" id="Phobius"/>
    </source>
</evidence>
<keyword evidence="1" id="KW-0812">Transmembrane</keyword>
<evidence type="ECO:0000313" key="2">
    <source>
        <dbReference type="EMBL" id="HIT46364.1"/>
    </source>
</evidence>
<reference evidence="2" key="2">
    <citation type="journal article" date="2021" name="PeerJ">
        <title>Extensive microbial diversity within the chicken gut microbiome revealed by metagenomics and culture.</title>
        <authorList>
            <person name="Gilroy R."/>
            <person name="Ravi A."/>
            <person name="Getino M."/>
            <person name="Pursley I."/>
            <person name="Horton D.L."/>
            <person name="Alikhan N.F."/>
            <person name="Baker D."/>
            <person name="Gharbi K."/>
            <person name="Hall N."/>
            <person name="Watson M."/>
            <person name="Adriaenssens E.M."/>
            <person name="Foster-Nyarko E."/>
            <person name="Jarju S."/>
            <person name="Secka A."/>
            <person name="Antonio M."/>
            <person name="Oren A."/>
            <person name="Chaudhuri R.R."/>
            <person name="La Ragione R."/>
            <person name="Hildebrand F."/>
            <person name="Pallen M.J."/>
        </authorList>
    </citation>
    <scope>NUCLEOTIDE SEQUENCE</scope>
    <source>
        <strain evidence="2">ChiHecec2B26-709</strain>
    </source>
</reference>
<sequence length="148" mass="16734">MDKEFSRVRSARDLVLSAVLILAGLACILVPSSIAISILGCFILIVGIVLMCVLKTVRKDKETGINYHLKHKFYPKARKSEILAALGTDPANHDWTESGSEESLRVDVYYSQQHNSVFVHCFEYIPYEYISCSDWYKIDLDKSGNLTK</sequence>
<keyword evidence="1" id="KW-1133">Transmembrane helix</keyword>
<feature type="transmembrane region" description="Helical" evidence="1">
    <location>
        <begin position="36"/>
        <end position="54"/>
    </location>
</feature>